<feature type="compositionally biased region" description="Basic and acidic residues" evidence="1">
    <location>
        <begin position="228"/>
        <end position="245"/>
    </location>
</feature>
<evidence type="ECO:0000313" key="3">
    <source>
        <dbReference type="Proteomes" id="UP001148838"/>
    </source>
</evidence>
<feature type="region of interest" description="Disordered" evidence="1">
    <location>
        <begin position="225"/>
        <end position="245"/>
    </location>
</feature>
<proteinExistence type="predicted"/>
<dbReference type="EMBL" id="JAJSOF020000003">
    <property type="protein sequence ID" value="KAJ4448688.1"/>
    <property type="molecule type" value="Genomic_DNA"/>
</dbReference>
<comment type="caution">
    <text evidence="2">The sequence shown here is derived from an EMBL/GenBank/DDBJ whole genome shotgun (WGS) entry which is preliminary data.</text>
</comment>
<feature type="region of interest" description="Disordered" evidence="1">
    <location>
        <begin position="78"/>
        <end position="116"/>
    </location>
</feature>
<accession>A0ABQ8TQV3</accession>
<evidence type="ECO:0000313" key="2">
    <source>
        <dbReference type="EMBL" id="KAJ4448688.1"/>
    </source>
</evidence>
<protein>
    <submittedName>
        <fullName evidence="2">Uncharacterized protein</fullName>
    </submittedName>
</protein>
<dbReference type="Proteomes" id="UP001148838">
    <property type="component" value="Unassembled WGS sequence"/>
</dbReference>
<gene>
    <name evidence="2" type="ORF">ANN_00078</name>
</gene>
<reference evidence="2 3" key="1">
    <citation type="journal article" date="2022" name="Allergy">
        <title>Genome assembly and annotation of Periplaneta americana reveal a comprehensive cockroach allergen profile.</title>
        <authorList>
            <person name="Wang L."/>
            <person name="Xiong Q."/>
            <person name="Saelim N."/>
            <person name="Wang L."/>
            <person name="Nong W."/>
            <person name="Wan A.T."/>
            <person name="Shi M."/>
            <person name="Liu X."/>
            <person name="Cao Q."/>
            <person name="Hui J.H.L."/>
            <person name="Sookrung N."/>
            <person name="Leung T.F."/>
            <person name="Tungtrongchitr A."/>
            <person name="Tsui S.K.W."/>
        </authorList>
    </citation>
    <scope>NUCLEOTIDE SEQUENCE [LARGE SCALE GENOMIC DNA]</scope>
    <source>
        <strain evidence="2">PWHHKU_190912</strain>
    </source>
</reference>
<feature type="compositionally biased region" description="Low complexity" evidence="1">
    <location>
        <begin position="97"/>
        <end position="109"/>
    </location>
</feature>
<name>A0ABQ8TQV3_PERAM</name>
<evidence type="ECO:0000256" key="1">
    <source>
        <dbReference type="SAM" id="MobiDB-lite"/>
    </source>
</evidence>
<keyword evidence="3" id="KW-1185">Reference proteome</keyword>
<organism evidence="2 3">
    <name type="scientific">Periplaneta americana</name>
    <name type="common">American cockroach</name>
    <name type="synonym">Blatta americana</name>
    <dbReference type="NCBI Taxonomy" id="6978"/>
    <lineage>
        <taxon>Eukaryota</taxon>
        <taxon>Metazoa</taxon>
        <taxon>Ecdysozoa</taxon>
        <taxon>Arthropoda</taxon>
        <taxon>Hexapoda</taxon>
        <taxon>Insecta</taxon>
        <taxon>Pterygota</taxon>
        <taxon>Neoptera</taxon>
        <taxon>Polyneoptera</taxon>
        <taxon>Dictyoptera</taxon>
        <taxon>Blattodea</taxon>
        <taxon>Blattoidea</taxon>
        <taxon>Blattidae</taxon>
        <taxon>Blattinae</taxon>
        <taxon>Periplaneta</taxon>
    </lineage>
</organism>
<sequence length="245" mass="27682">MEVSQLLSEHNYFSSVTEIPKRKYEDVVKYENITRGDIVVQVKHRRLDSEVNTIEKERLENEVEWDIVQALAMIRVDSEQSLSEPEEDASEGIQVPTSTSETLASSAASQVTQKDGNHAVFVTKEETEQHVTDSHDCNRGSCEELAARLHGSTSSCEKADEDTSQEATCDAPNYLKKRKLHICAEVSSSLDSKKRLLSTEHVQDVRRCDQDKLLQMHVKLCDISLPPDRNERRGLTDESDVHVDT</sequence>